<sequence>MSGRPEIKTYKSLWEYVGFEGSPLSVRMDRDIGRTFERIAEAGYRGIECPLPVPEQEPLFRGLLREHRLAYIAQVLTDGPDHARSFERQVERAAAFEPALIVSQSGKDSGSPEESLAYFERALETEARIGIPVAHETHRGRALYTPWHTAELLRKLEGLKLTADFSHWCCVTESLLEEHEERMAAACVRTIHIHGRVGHREGPQVSDPRAPEYAQELEAHERWWKRIVQGLLARGATEITFTPEFGPPGYLPTLPYTRQPVADPWELNRWMAERFSRLAAEAAAEFARG</sequence>
<dbReference type="SUPFAM" id="SSF51658">
    <property type="entry name" value="Xylose isomerase-like"/>
    <property type="match status" value="1"/>
</dbReference>
<keyword evidence="3" id="KW-1185">Reference proteome</keyword>
<evidence type="ECO:0000313" key="2">
    <source>
        <dbReference type="EMBL" id="MFC7150863.1"/>
    </source>
</evidence>
<accession>A0ABW2FC84</accession>
<evidence type="ECO:0000259" key="1">
    <source>
        <dbReference type="Pfam" id="PF01261"/>
    </source>
</evidence>
<keyword evidence="2" id="KW-0413">Isomerase</keyword>
<proteinExistence type="predicted"/>
<dbReference type="InterPro" id="IPR036237">
    <property type="entry name" value="Xyl_isomerase-like_sf"/>
</dbReference>
<dbReference type="EMBL" id="JBHTAI010000013">
    <property type="protein sequence ID" value="MFC7150863.1"/>
    <property type="molecule type" value="Genomic_DNA"/>
</dbReference>
<dbReference type="GO" id="GO:0016853">
    <property type="term" value="F:isomerase activity"/>
    <property type="evidence" value="ECO:0007669"/>
    <property type="project" value="UniProtKB-KW"/>
</dbReference>
<organism evidence="2 3">
    <name type="scientific">Cohnella cellulosilytica</name>
    <dbReference type="NCBI Taxonomy" id="986710"/>
    <lineage>
        <taxon>Bacteria</taxon>
        <taxon>Bacillati</taxon>
        <taxon>Bacillota</taxon>
        <taxon>Bacilli</taxon>
        <taxon>Bacillales</taxon>
        <taxon>Paenibacillaceae</taxon>
        <taxon>Cohnella</taxon>
    </lineage>
</organism>
<comment type="caution">
    <text evidence="2">The sequence shown here is derived from an EMBL/GenBank/DDBJ whole genome shotgun (WGS) entry which is preliminary data.</text>
</comment>
<gene>
    <name evidence="2" type="ORF">ACFQMJ_20200</name>
</gene>
<dbReference type="RefSeq" id="WP_378053489.1">
    <property type="nucleotide sequence ID" value="NZ_JBHMDN010000078.1"/>
</dbReference>
<dbReference type="Pfam" id="PF01261">
    <property type="entry name" value="AP_endonuc_2"/>
    <property type="match status" value="1"/>
</dbReference>
<name>A0ABW2FC84_9BACL</name>
<evidence type="ECO:0000313" key="3">
    <source>
        <dbReference type="Proteomes" id="UP001596378"/>
    </source>
</evidence>
<feature type="domain" description="Xylose isomerase-like TIM barrel" evidence="1">
    <location>
        <begin position="36"/>
        <end position="199"/>
    </location>
</feature>
<dbReference type="Gene3D" id="3.20.20.150">
    <property type="entry name" value="Divalent-metal-dependent TIM barrel enzymes"/>
    <property type="match status" value="1"/>
</dbReference>
<dbReference type="Proteomes" id="UP001596378">
    <property type="component" value="Unassembled WGS sequence"/>
</dbReference>
<protein>
    <submittedName>
        <fullName evidence="2">Sugar phosphate isomerase/epimerase family protein</fullName>
    </submittedName>
</protein>
<dbReference type="InterPro" id="IPR013022">
    <property type="entry name" value="Xyl_isomerase-like_TIM-brl"/>
</dbReference>
<reference evidence="3" key="1">
    <citation type="journal article" date="2019" name="Int. J. Syst. Evol. Microbiol.">
        <title>The Global Catalogue of Microorganisms (GCM) 10K type strain sequencing project: providing services to taxonomists for standard genome sequencing and annotation.</title>
        <authorList>
            <consortium name="The Broad Institute Genomics Platform"/>
            <consortium name="The Broad Institute Genome Sequencing Center for Infectious Disease"/>
            <person name="Wu L."/>
            <person name="Ma J."/>
        </authorList>
    </citation>
    <scope>NUCLEOTIDE SEQUENCE [LARGE SCALE GENOMIC DNA]</scope>
    <source>
        <strain evidence="3">KCTC 12907</strain>
    </source>
</reference>